<feature type="domain" description="RmlD-like substrate binding" evidence="7">
    <location>
        <begin position="4"/>
        <end position="260"/>
    </location>
</feature>
<dbReference type="UniPathway" id="UPA00124"/>
<accession>A0A2K9PQS8</accession>
<keyword evidence="9" id="KW-1185">Reference proteome</keyword>
<reference evidence="8 9" key="1">
    <citation type="submission" date="2018-01" db="EMBL/GenBank/DDBJ databases">
        <title>Complete genome sequence of Flavivirga eckloniae ECD14 isolated from seaweed Ecklonia cava.</title>
        <authorList>
            <person name="Lee J.H."/>
            <person name="Baik K.S."/>
            <person name="Seong C.N."/>
        </authorList>
    </citation>
    <scope>NUCLEOTIDE SEQUENCE [LARGE SCALE GENOMIC DNA]</scope>
    <source>
        <strain evidence="8 9">ECD14</strain>
    </source>
</reference>
<dbReference type="PANTHER" id="PTHR10491:SF4">
    <property type="entry name" value="METHIONINE ADENOSYLTRANSFERASE 2 SUBUNIT BETA"/>
    <property type="match status" value="1"/>
</dbReference>
<proteinExistence type="inferred from homology"/>
<evidence type="ECO:0000256" key="5">
    <source>
        <dbReference type="ARBA" id="ARBA00048200"/>
    </source>
</evidence>
<evidence type="ECO:0000256" key="6">
    <source>
        <dbReference type="RuleBase" id="RU364082"/>
    </source>
</evidence>
<dbReference type="GO" id="GO:0008831">
    <property type="term" value="F:dTDP-4-dehydrorhamnose reductase activity"/>
    <property type="evidence" value="ECO:0007669"/>
    <property type="project" value="UniProtKB-EC"/>
</dbReference>
<dbReference type="NCBIfam" id="TIGR01214">
    <property type="entry name" value="rmlD"/>
    <property type="match status" value="1"/>
</dbReference>
<dbReference type="EMBL" id="CP025791">
    <property type="protein sequence ID" value="AUP79395.1"/>
    <property type="molecule type" value="Genomic_DNA"/>
</dbReference>
<sequence>MGVKVLVTGANGQLGKTIKELYSDNEKGLDFVFVSKTELDITKAKELSSFFNNKNFDYCLNCAAYTNVEQAEKISKIAYEVNAEGVKNMAEICKKKDIILIHISTDYVFDGEKAGPYTIQDTPNPINEYGKSKLQGEKYINNILKKHFIIRTSWLYSKKYGHNFYRIILNKAKTERELFVTDEQVGCPTETITLSKFIVDIIDSKNSNFGTHHFSDDESMTWYSFAEQILRENNISDKVNLVRIKNCRTFAARPKNSVLAKSI</sequence>
<dbReference type="Pfam" id="PF04321">
    <property type="entry name" value="RmlD_sub_bind"/>
    <property type="match status" value="1"/>
</dbReference>
<comment type="pathway">
    <text evidence="1 6">Carbohydrate biosynthesis; dTDP-L-rhamnose biosynthesis.</text>
</comment>
<dbReference type="GO" id="GO:0019305">
    <property type="term" value="P:dTDP-rhamnose biosynthetic process"/>
    <property type="evidence" value="ECO:0007669"/>
    <property type="project" value="UniProtKB-UniPathway"/>
</dbReference>
<dbReference type="Proteomes" id="UP000235826">
    <property type="component" value="Chromosome"/>
</dbReference>
<evidence type="ECO:0000259" key="7">
    <source>
        <dbReference type="Pfam" id="PF04321"/>
    </source>
</evidence>
<keyword evidence="6" id="KW-0521">NADP</keyword>
<protein>
    <recommendedName>
        <fullName evidence="4 6">dTDP-4-dehydrorhamnose reductase</fullName>
        <ecNumber evidence="3 6">1.1.1.133</ecNumber>
    </recommendedName>
</protein>
<dbReference type="KEGG" id="fek:C1H87_12020"/>
<dbReference type="AlphaFoldDB" id="A0A2K9PQS8"/>
<comment type="similarity">
    <text evidence="2 6">Belongs to the dTDP-4-dehydrorhamnose reductase family.</text>
</comment>
<evidence type="ECO:0000256" key="2">
    <source>
        <dbReference type="ARBA" id="ARBA00010944"/>
    </source>
</evidence>
<evidence type="ECO:0000256" key="4">
    <source>
        <dbReference type="ARBA" id="ARBA00017099"/>
    </source>
</evidence>
<evidence type="ECO:0000313" key="8">
    <source>
        <dbReference type="EMBL" id="AUP79395.1"/>
    </source>
</evidence>
<evidence type="ECO:0000256" key="1">
    <source>
        <dbReference type="ARBA" id="ARBA00004781"/>
    </source>
</evidence>
<dbReference type="PANTHER" id="PTHR10491">
    <property type="entry name" value="DTDP-4-DEHYDRORHAMNOSE REDUCTASE"/>
    <property type="match status" value="1"/>
</dbReference>
<comment type="catalytic activity">
    <reaction evidence="5">
        <text>dTDP-beta-L-rhamnose + NADP(+) = dTDP-4-dehydro-beta-L-rhamnose + NADPH + H(+)</text>
        <dbReference type="Rhea" id="RHEA:21796"/>
        <dbReference type="ChEBI" id="CHEBI:15378"/>
        <dbReference type="ChEBI" id="CHEBI:57510"/>
        <dbReference type="ChEBI" id="CHEBI:57783"/>
        <dbReference type="ChEBI" id="CHEBI:58349"/>
        <dbReference type="ChEBI" id="CHEBI:62830"/>
        <dbReference type="EC" id="1.1.1.133"/>
    </reaction>
</comment>
<dbReference type="InterPro" id="IPR029903">
    <property type="entry name" value="RmlD-like-bd"/>
</dbReference>
<evidence type="ECO:0000313" key="9">
    <source>
        <dbReference type="Proteomes" id="UP000235826"/>
    </source>
</evidence>
<dbReference type="InterPro" id="IPR005913">
    <property type="entry name" value="dTDP_dehydrorham_reduct"/>
</dbReference>
<comment type="function">
    <text evidence="6">Catalyzes the reduction of dTDP-6-deoxy-L-lyxo-4-hexulose to yield dTDP-L-rhamnose.</text>
</comment>
<dbReference type="EC" id="1.1.1.133" evidence="3 6"/>
<dbReference type="OrthoDB" id="9803892at2"/>
<dbReference type="Gene3D" id="3.90.25.10">
    <property type="entry name" value="UDP-galactose 4-epimerase, domain 1"/>
    <property type="match status" value="1"/>
</dbReference>
<gene>
    <name evidence="8" type="primary">rfbD</name>
    <name evidence="8" type="ORF">C1H87_12020</name>
</gene>
<organism evidence="8 9">
    <name type="scientific">Flavivirga eckloniae</name>
    <dbReference type="NCBI Taxonomy" id="1803846"/>
    <lineage>
        <taxon>Bacteria</taxon>
        <taxon>Pseudomonadati</taxon>
        <taxon>Bacteroidota</taxon>
        <taxon>Flavobacteriia</taxon>
        <taxon>Flavobacteriales</taxon>
        <taxon>Flavobacteriaceae</taxon>
        <taxon>Flavivirga</taxon>
    </lineage>
</organism>
<dbReference type="Gene3D" id="3.40.50.720">
    <property type="entry name" value="NAD(P)-binding Rossmann-like Domain"/>
    <property type="match status" value="1"/>
</dbReference>
<dbReference type="CDD" id="cd05254">
    <property type="entry name" value="dTDP_HR_like_SDR_e"/>
    <property type="match status" value="1"/>
</dbReference>
<dbReference type="RefSeq" id="WP_102756050.1">
    <property type="nucleotide sequence ID" value="NZ_CP025791.1"/>
</dbReference>
<dbReference type="GO" id="GO:0005829">
    <property type="term" value="C:cytosol"/>
    <property type="evidence" value="ECO:0007669"/>
    <property type="project" value="TreeGrafter"/>
</dbReference>
<evidence type="ECO:0000256" key="3">
    <source>
        <dbReference type="ARBA" id="ARBA00012929"/>
    </source>
</evidence>
<name>A0A2K9PQS8_9FLAO</name>
<dbReference type="SUPFAM" id="SSF51735">
    <property type="entry name" value="NAD(P)-binding Rossmann-fold domains"/>
    <property type="match status" value="1"/>
</dbReference>
<dbReference type="InterPro" id="IPR036291">
    <property type="entry name" value="NAD(P)-bd_dom_sf"/>
</dbReference>
<keyword evidence="6" id="KW-0560">Oxidoreductase</keyword>